<feature type="region of interest" description="Disordered" evidence="1">
    <location>
        <begin position="1"/>
        <end position="40"/>
    </location>
</feature>
<organism evidence="2 3">
    <name type="scientific">Pleurodeles waltl</name>
    <name type="common">Iberian ribbed newt</name>
    <dbReference type="NCBI Taxonomy" id="8319"/>
    <lineage>
        <taxon>Eukaryota</taxon>
        <taxon>Metazoa</taxon>
        <taxon>Chordata</taxon>
        <taxon>Craniata</taxon>
        <taxon>Vertebrata</taxon>
        <taxon>Euteleostomi</taxon>
        <taxon>Amphibia</taxon>
        <taxon>Batrachia</taxon>
        <taxon>Caudata</taxon>
        <taxon>Salamandroidea</taxon>
        <taxon>Salamandridae</taxon>
        <taxon>Pleurodelinae</taxon>
        <taxon>Pleurodeles</taxon>
    </lineage>
</organism>
<dbReference type="AlphaFoldDB" id="A0AAV7VFX6"/>
<keyword evidence="3" id="KW-1185">Reference proteome</keyword>
<dbReference type="EMBL" id="JANPWB010000003">
    <property type="protein sequence ID" value="KAJ1199067.1"/>
    <property type="molecule type" value="Genomic_DNA"/>
</dbReference>
<evidence type="ECO:0000256" key="1">
    <source>
        <dbReference type="SAM" id="MobiDB-lite"/>
    </source>
</evidence>
<proteinExistence type="predicted"/>
<protein>
    <submittedName>
        <fullName evidence="2">Uncharacterized protein</fullName>
    </submittedName>
</protein>
<feature type="compositionally biased region" description="Basic and acidic residues" evidence="1">
    <location>
        <begin position="11"/>
        <end position="37"/>
    </location>
</feature>
<evidence type="ECO:0000313" key="3">
    <source>
        <dbReference type="Proteomes" id="UP001066276"/>
    </source>
</evidence>
<accession>A0AAV7VFX6</accession>
<sequence>MPPSPQVLVHRLMEEREEGSREEEAWRNKERDGETSRGRRVLVGPEKKLFSFCSNDKEQRIELEAIGIPNPDNQKSAETQN</sequence>
<comment type="caution">
    <text evidence="2">The sequence shown here is derived from an EMBL/GenBank/DDBJ whole genome shotgun (WGS) entry which is preliminary data.</text>
</comment>
<evidence type="ECO:0000313" key="2">
    <source>
        <dbReference type="EMBL" id="KAJ1199067.1"/>
    </source>
</evidence>
<reference evidence="2" key="1">
    <citation type="journal article" date="2022" name="bioRxiv">
        <title>Sequencing and chromosome-scale assembly of the giantPleurodeles waltlgenome.</title>
        <authorList>
            <person name="Brown T."/>
            <person name="Elewa A."/>
            <person name="Iarovenko S."/>
            <person name="Subramanian E."/>
            <person name="Araus A.J."/>
            <person name="Petzold A."/>
            <person name="Susuki M."/>
            <person name="Suzuki K.-i.T."/>
            <person name="Hayashi T."/>
            <person name="Toyoda A."/>
            <person name="Oliveira C."/>
            <person name="Osipova E."/>
            <person name="Leigh N.D."/>
            <person name="Simon A."/>
            <person name="Yun M.H."/>
        </authorList>
    </citation>
    <scope>NUCLEOTIDE SEQUENCE</scope>
    <source>
        <strain evidence="2">20211129_DDA</strain>
        <tissue evidence="2">Liver</tissue>
    </source>
</reference>
<gene>
    <name evidence="2" type="ORF">NDU88_002905</name>
</gene>
<dbReference type="Proteomes" id="UP001066276">
    <property type="component" value="Chromosome 2_1"/>
</dbReference>
<name>A0AAV7VFX6_PLEWA</name>